<feature type="transmembrane region" description="Helical" evidence="1">
    <location>
        <begin position="259"/>
        <end position="279"/>
    </location>
</feature>
<organism evidence="2 3">
    <name type="scientific">Plasmodium ovale curtisi</name>
    <dbReference type="NCBI Taxonomy" id="864141"/>
    <lineage>
        <taxon>Eukaryota</taxon>
        <taxon>Sar</taxon>
        <taxon>Alveolata</taxon>
        <taxon>Apicomplexa</taxon>
        <taxon>Aconoidasida</taxon>
        <taxon>Haemosporida</taxon>
        <taxon>Plasmodiidae</taxon>
        <taxon>Plasmodium</taxon>
        <taxon>Plasmodium (Plasmodium)</taxon>
    </lineage>
</organism>
<accession>A0A1A8WKH6</accession>
<evidence type="ECO:0000313" key="3">
    <source>
        <dbReference type="Proteomes" id="UP000078560"/>
    </source>
</evidence>
<keyword evidence="1" id="KW-0812">Transmembrane</keyword>
<keyword evidence="1" id="KW-0472">Membrane</keyword>
<protein>
    <submittedName>
        <fullName evidence="2">PIR Superfamily Protein</fullName>
    </submittedName>
</protein>
<sequence>MNSANCDELTINESYGFFRKFDNYMSLVEDNKEIGTELNMEKGCDSYLIDSPFPNFPFSNEICKQFKYIYNRLSNRIKPGFETATLDSNDYAFMNYWLSDRLRDNNIDCSKFVDHFYEKLNKLHEKFFTVELSASKFNNMEFHNLENIKILIELYNYKNQISNIVSKIHAGEEDSASCLKHTRLFNEKYKEVIINCVDGCPDFYNSLELLKCKYNNEIIGYANLLGNFQYNKLYELQDYKYVLKDYESKQFTKTLTISILFPMFGSFFMLFFSNMLTPFRQLLLQKVKKIKNMWNVGNKSKNLLLHSFDSENINVDNGEYNLGYYSTRIS</sequence>
<proteinExistence type="predicted"/>
<reference evidence="3" key="1">
    <citation type="submission" date="2016-05" db="EMBL/GenBank/DDBJ databases">
        <authorList>
            <person name="Naeem Raeece"/>
        </authorList>
    </citation>
    <scope>NUCLEOTIDE SEQUENCE [LARGE SCALE GENOMIC DNA]</scope>
</reference>
<keyword evidence="1" id="KW-1133">Transmembrane helix</keyword>
<name>A0A1A8WKH6_PLAOA</name>
<gene>
    <name evidence="2" type="ORF">POVCU2_0069750</name>
</gene>
<evidence type="ECO:0000256" key="1">
    <source>
        <dbReference type="SAM" id="Phobius"/>
    </source>
</evidence>
<dbReference type="Proteomes" id="UP000078560">
    <property type="component" value="Unassembled WGS sequence"/>
</dbReference>
<evidence type="ECO:0000313" key="2">
    <source>
        <dbReference type="EMBL" id="SBS91753.1"/>
    </source>
</evidence>
<dbReference type="EMBL" id="FLQU01001173">
    <property type="protein sequence ID" value="SBS91753.1"/>
    <property type="molecule type" value="Genomic_DNA"/>
</dbReference>
<dbReference type="AlphaFoldDB" id="A0A1A8WKH6"/>